<evidence type="ECO:0000313" key="2">
    <source>
        <dbReference type="EMBL" id="OGD86057.1"/>
    </source>
</evidence>
<sequence length="195" mass="22087">MEDSSESEGASLTTDATQSDSKLVPKEQGSRDLSLLEVARIVHEKGNDFAPALYDSYAERFETTTAPPQRPLRIVDDARQVICRQDRDPKTRELQDLRQITLFIGPSTQDHEVIIGYPRASFFYTKKDERWNYKGAQVGIRGAMIGTKMIIAQHKGQGDVRAYLLENHVSMNDLERLIRPYLSGKSDVLRLEDSS</sequence>
<evidence type="ECO:0000256" key="1">
    <source>
        <dbReference type="SAM" id="MobiDB-lite"/>
    </source>
</evidence>
<feature type="compositionally biased region" description="Polar residues" evidence="1">
    <location>
        <begin position="7"/>
        <end position="21"/>
    </location>
</feature>
<feature type="region of interest" description="Disordered" evidence="1">
    <location>
        <begin position="1"/>
        <end position="29"/>
    </location>
</feature>
<protein>
    <submittedName>
        <fullName evidence="2">Uncharacterized protein</fullName>
    </submittedName>
</protein>
<accession>A0A1F5G2L1</accession>
<gene>
    <name evidence="2" type="ORF">A2696_02580</name>
</gene>
<dbReference type="AlphaFoldDB" id="A0A1F5G2L1"/>
<evidence type="ECO:0000313" key="3">
    <source>
        <dbReference type="Proteomes" id="UP000177069"/>
    </source>
</evidence>
<dbReference type="Proteomes" id="UP000177069">
    <property type="component" value="Unassembled WGS sequence"/>
</dbReference>
<reference evidence="2 3" key="1">
    <citation type="journal article" date="2016" name="Nat. Commun.">
        <title>Thousands of microbial genomes shed light on interconnected biogeochemical processes in an aquifer system.</title>
        <authorList>
            <person name="Anantharaman K."/>
            <person name="Brown C.T."/>
            <person name="Hug L.A."/>
            <person name="Sharon I."/>
            <person name="Castelle C.J."/>
            <person name="Probst A.J."/>
            <person name="Thomas B.C."/>
            <person name="Singh A."/>
            <person name="Wilkins M.J."/>
            <person name="Karaoz U."/>
            <person name="Brodie E.L."/>
            <person name="Williams K.H."/>
            <person name="Hubbard S.S."/>
            <person name="Banfield J.F."/>
        </authorList>
    </citation>
    <scope>NUCLEOTIDE SEQUENCE [LARGE SCALE GENOMIC DNA]</scope>
</reference>
<comment type="caution">
    <text evidence="2">The sequence shown here is derived from an EMBL/GenBank/DDBJ whole genome shotgun (WGS) entry which is preliminary data.</text>
</comment>
<name>A0A1F5G2L1_9BACT</name>
<dbReference type="EMBL" id="MFBA01000005">
    <property type="protein sequence ID" value="OGD86057.1"/>
    <property type="molecule type" value="Genomic_DNA"/>
</dbReference>
<proteinExistence type="predicted"/>
<organism evidence="2 3">
    <name type="scientific">Candidatus Curtissbacteria bacterium RIFCSPHIGHO2_01_FULL_41_13</name>
    <dbReference type="NCBI Taxonomy" id="1797745"/>
    <lineage>
        <taxon>Bacteria</taxon>
        <taxon>Candidatus Curtissiibacteriota</taxon>
    </lineage>
</organism>